<dbReference type="VEuPathDB" id="FungiDB:PC9H_009198"/>
<evidence type="ECO:0000313" key="2">
    <source>
        <dbReference type="EMBL" id="KAF7426829.1"/>
    </source>
</evidence>
<feature type="region of interest" description="Disordered" evidence="1">
    <location>
        <begin position="362"/>
        <end position="387"/>
    </location>
</feature>
<feature type="compositionally biased region" description="Basic residues" evidence="1">
    <location>
        <begin position="235"/>
        <end position="250"/>
    </location>
</feature>
<sequence length="587" mass="67014">MDAGLVTRLRDPSIDLAKRYRQFMAKRPDLTSTSTATRFNGHVTQLKVWIGRLEAIKAPWPDILFAFTQVQRHYLELEAFLEYMEVRQPLMNSEEYGKILLPAALLIGAVTNTVVVVEEFAKAGVPVWLIRPIEQFTDDTRIDAVTNPYPPEALDIELAPWRGHKTLVWNRAADHPQRHDNLMLFAREFLSYTDFGRTSTIRDTIERPPAVPSLGNDYSATAGPSRAVEAAKPPPGRKQKPHYPPHPPKPRINLHPHDINHFKPNPNAMAPIMMEAWVHGLSTVTVTKEKVSMNFAEGDNGYIFPPISVFIPFQVDGNLKPRHLKLLHAYLTHSDILILRLSPRNNPTSLLRGNWDLLLGPERSNPTSIPPSTTSTATADDEPKAKKTKVEKLVKRRQNLQTILAEWTNEYDVESNARNESLAWASEQLPKDRWPHDRVVERILYEINEINFRWEFRMLDRKMVNPNISYVAHEDLITRCFPSSSFKGEGGADHTSVKYTTAWSGLSSPDDKERRQYVLALCRVIAHWHRCPDAINKALKCAESDVDFLAVEKLCASFYCKSFFYYFARAPSVPHRTAIDPEIYLMP</sequence>
<dbReference type="RefSeq" id="XP_036630133.1">
    <property type="nucleotide sequence ID" value="XM_036778705.1"/>
</dbReference>
<name>A0A8H6ZSQ4_PLEOS</name>
<evidence type="ECO:0000313" key="3">
    <source>
        <dbReference type="Proteomes" id="UP000623687"/>
    </source>
</evidence>
<feature type="compositionally biased region" description="Low complexity" evidence="1">
    <location>
        <begin position="366"/>
        <end position="378"/>
    </location>
</feature>
<accession>A0A8H6ZSQ4</accession>
<dbReference type="AlphaFoldDB" id="A0A8H6ZSQ4"/>
<dbReference type="GeneID" id="59379016"/>
<protein>
    <submittedName>
        <fullName evidence="2">Uncharacterized protein</fullName>
    </submittedName>
</protein>
<gene>
    <name evidence="2" type="ORF">PC9H_009198</name>
</gene>
<comment type="caution">
    <text evidence="2">The sequence shown here is derived from an EMBL/GenBank/DDBJ whole genome shotgun (WGS) entry which is preliminary data.</text>
</comment>
<dbReference type="Proteomes" id="UP000623687">
    <property type="component" value="Unassembled WGS sequence"/>
</dbReference>
<dbReference type="EMBL" id="JACETU010000006">
    <property type="protein sequence ID" value="KAF7426829.1"/>
    <property type="molecule type" value="Genomic_DNA"/>
</dbReference>
<feature type="region of interest" description="Disordered" evidence="1">
    <location>
        <begin position="206"/>
        <end position="250"/>
    </location>
</feature>
<reference evidence="2" key="1">
    <citation type="submission" date="2019-07" db="EMBL/GenBank/DDBJ databases">
        <authorList>
            <person name="Palmer J.M."/>
        </authorList>
    </citation>
    <scope>NUCLEOTIDE SEQUENCE</scope>
    <source>
        <strain evidence="2">PC9</strain>
    </source>
</reference>
<keyword evidence="3" id="KW-1185">Reference proteome</keyword>
<organism evidence="2 3">
    <name type="scientific">Pleurotus ostreatus</name>
    <name type="common">Oyster mushroom</name>
    <name type="synonym">White-rot fungus</name>
    <dbReference type="NCBI Taxonomy" id="5322"/>
    <lineage>
        <taxon>Eukaryota</taxon>
        <taxon>Fungi</taxon>
        <taxon>Dikarya</taxon>
        <taxon>Basidiomycota</taxon>
        <taxon>Agaricomycotina</taxon>
        <taxon>Agaricomycetes</taxon>
        <taxon>Agaricomycetidae</taxon>
        <taxon>Agaricales</taxon>
        <taxon>Pleurotineae</taxon>
        <taxon>Pleurotaceae</taxon>
        <taxon>Pleurotus</taxon>
    </lineage>
</organism>
<proteinExistence type="predicted"/>
<dbReference type="OrthoDB" id="2634326at2759"/>
<evidence type="ECO:0000256" key="1">
    <source>
        <dbReference type="SAM" id="MobiDB-lite"/>
    </source>
</evidence>